<feature type="transmembrane region" description="Helical" evidence="10">
    <location>
        <begin position="149"/>
        <end position="171"/>
    </location>
</feature>
<evidence type="ECO:0000256" key="8">
    <source>
        <dbReference type="ARBA" id="ARBA00023136"/>
    </source>
</evidence>
<evidence type="ECO:0000256" key="3">
    <source>
        <dbReference type="ARBA" id="ARBA00022448"/>
    </source>
</evidence>
<dbReference type="Pfam" id="PF00005">
    <property type="entry name" value="ABC_tran"/>
    <property type="match status" value="2"/>
</dbReference>
<reference evidence="13 14" key="2">
    <citation type="submission" date="2016-08" db="EMBL/GenBank/DDBJ databases">
        <title>Pervasive Adenine N6-methylation of Active Genes in Fungi.</title>
        <authorList>
            <consortium name="DOE Joint Genome Institute"/>
            <person name="Mondo S.J."/>
            <person name="Dannebaum R.O."/>
            <person name="Kuo R.C."/>
            <person name="Labutti K."/>
            <person name="Haridas S."/>
            <person name="Kuo A."/>
            <person name="Salamov A."/>
            <person name="Ahrendt S.R."/>
            <person name="Lipzen A."/>
            <person name="Sullivan W."/>
            <person name="Andreopoulos W.B."/>
            <person name="Clum A."/>
            <person name="Lindquist E."/>
            <person name="Daum C."/>
            <person name="Ramamoorthy G.K."/>
            <person name="Gryganskyi A."/>
            <person name="Culley D."/>
            <person name="Magnuson J.K."/>
            <person name="James T.Y."/>
            <person name="O'Malley M.A."/>
            <person name="Stajich J.E."/>
            <person name="Spatafora J.W."/>
            <person name="Visel A."/>
            <person name="Grigoriev I.V."/>
        </authorList>
    </citation>
    <scope>NUCLEOTIDE SEQUENCE [LARGE SCALE GENOMIC DNA]</scope>
    <source>
        <strain evidence="14">finn</strain>
    </source>
</reference>
<feature type="transmembrane region" description="Helical" evidence="10">
    <location>
        <begin position="34"/>
        <end position="57"/>
    </location>
</feature>
<gene>
    <name evidence="13" type="ORF">BCR36DRAFT_344761</name>
</gene>
<organism evidence="13 14">
    <name type="scientific">Piromyces finnis</name>
    <dbReference type="NCBI Taxonomy" id="1754191"/>
    <lineage>
        <taxon>Eukaryota</taxon>
        <taxon>Fungi</taxon>
        <taxon>Fungi incertae sedis</taxon>
        <taxon>Chytridiomycota</taxon>
        <taxon>Chytridiomycota incertae sedis</taxon>
        <taxon>Neocallimastigomycetes</taxon>
        <taxon>Neocallimastigales</taxon>
        <taxon>Neocallimastigaceae</taxon>
        <taxon>Piromyces</taxon>
    </lineage>
</organism>
<dbReference type="GO" id="GO:0005524">
    <property type="term" value="F:ATP binding"/>
    <property type="evidence" value="ECO:0007669"/>
    <property type="project" value="UniProtKB-KW"/>
</dbReference>
<dbReference type="InterPro" id="IPR011527">
    <property type="entry name" value="ABC1_TM_dom"/>
</dbReference>
<comment type="subcellular location">
    <subcellularLocation>
        <location evidence="1">Membrane</location>
        <topology evidence="1">Multi-pass membrane protein</topology>
    </subcellularLocation>
</comment>
<dbReference type="PROSITE" id="PS00211">
    <property type="entry name" value="ABC_TRANSPORTER_1"/>
    <property type="match status" value="1"/>
</dbReference>
<keyword evidence="4 10" id="KW-0812">Transmembrane</keyword>
<feature type="transmembrane region" description="Helical" evidence="10">
    <location>
        <begin position="1014"/>
        <end position="1034"/>
    </location>
</feature>
<dbReference type="Gene3D" id="3.40.50.300">
    <property type="entry name" value="P-loop containing nucleotide triphosphate hydrolases"/>
    <property type="match status" value="2"/>
</dbReference>
<feature type="domain" description="ABC transporter" evidence="11">
    <location>
        <begin position="1078"/>
        <end position="1317"/>
    </location>
</feature>
<dbReference type="InterPro" id="IPR036640">
    <property type="entry name" value="ABC1_TM_sf"/>
</dbReference>
<proteinExistence type="inferred from homology"/>
<protein>
    <submittedName>
        <fullName evidence="13">p-loop containing nucleoside triphosphate hydrolase protein</fullName>
    </submittedName>
</protein>
<keyword evidence="13" id="KW-0378">Hydrolase</keyword>
<dbReference type="PANTHER" id="PTHR43394">
    <property type="entry name" value="ATP-DEPENDENT PERMEASE MDL1, MITOCHONDRIAL"/>
    <property type="match status" value="1"/>
</dbReference>
<dbReference type="CDD" id="cd03249">
    <property type="entry name" value="ABC_MTABC3_MDL1_MDL2"/>
    <property type="match status" value="2"/>
</dbReference>
<feature type="transmembrane region" description="Helical" evidence="10">
    <location>
        <begin position="249"/>
        <end position="271"/>
    </location>
</feature>
<comment type="caution">
    <text evidence="13">The sequence shown here is derived from an EMBL/GenBank/DDBJ whole genome shotgun (WGS) entry which is preliminary data.</text>
</comment>
<feature type="region of interest" description="Disordered" evidence="9">
    <location>
        <begin position="666"/>
        <end position="696"/>
    </location>
</feature>
<dbReference type="PANTHER" id="PTHR43394:SF27">
    <property type="entry name" value="ATP-DEPENDENT TRANSLOCASE ABCB1-LIKE"/>
    <property type="match status" value="1"/>
</dbReference>
<reference evidence="13 14" key="1">
    <citation type="submission" date="2016-08" db="EMBL/GenBank/DDBJ databases">
        <title>Genomes of anaerobic fungi encode conserved fungal cellulosomes for biomass hydrolysis.</title>
        <authorList>
            <consortium name="DOE Joint Genome Institute"/>
            <person name="Haitjema C.H."/>
            <person name="Gilmore S.P."/>
            <person name="Henske J.K."/>
            <person name="Solomon K.V."/>
            <person name="De Groot R."/>
            <person name="Kuo A."/>
            <person name="Mondo S.J."/>
            <person name="Salamov A.A."/>
            <person name="Labutti K."/>
            <person name="Zhao Z."/>
            <person name="Chiniquy J."/>
            <person name="Barry K."/>
            <person name="Brewer H.M."/>
            <person name="Purvine S.O."/>
            <person name="Wright A.T."/>
            <person name="Boxma B."/>
            <person name="Van Alen T."/>
            <person name="Hackstein J.H."/>
            <person name="Baker S.E."/>
            <person name="Grigoriev I.V."/>
            <person name="O'Malley M.A."/>
        </authorList>
    </citation>
    <scope>NUCLEOTIDE SEQUENCE [LARGE SCALE GENOMIC DNA]</scope>
    <source>
        <strain evidence="14">finn</strain>
    </source>
</reference>
<dbReference type="InterPro" id="IPR027417">
    <property type="entry name" value="P-loop_NTPase"/>
</dbReference>
<sequence>MSDSKNNSKSNIKKKEKRISFFQLNRYSNGVEKFMIFAGVICAFIQGLCMPLVVYYLGDILEILISIVLNLNIKKITGIEDENLLKSIIPDMLSRDPNKIANVIMKYPNLDFNKVYEGFQNSKYGTYDLTSKDFTFNTMDEIMDRLYKIIYLLLIVGAVAFITGFLFYYLLNISASRQSARIRSLVFKSLLNQEIEWHEKTSPGELTSRIISDTILIEDGIGSKVGTLIQNVTTFLACYAISFVSSWKLTMLMVAIIPILLLIVGLMGIILKKFTKKSQDSYALVGGIAQEAFSQIRTIASFGSEQKEIDRYCEKLKPTRKYGIIKSNATGFILGSLFGIVFSSISIIFIGGTKFIHDGEMDRAGVFRVLISILMGILMVTTLSSILNAFSEASGAAVKLFEIIERKPSINPDAGMIPEEPLKGYIQFENVIFSYPARPDVEVLKGISFNCKPGQTIALVGSSGSGKSTIVQLLERFYQKKSGRILIDNRDIEEYNIRWLRSQIGLVSQEPTLFDTSISKNISITRPDATQEEIEANAKLANAHDFILKLPNGYNTSTGERGLQLSGGQKQRICITRVLMSNPKILLLDEATSALDNQSEKIVQTALDSASENRTTIIIAHRLTTIRNADCIIVMDKGVIVESGTHDELMEKQEVYYNLVKNQEMNIEEDNEEDDDNIINKSEEEEEKEKEKKLSNEEKIPVEKINTRTSIASTVKSLVKMNNKSKSKMNWGRYFLYNKSYWWAILIGIIGSILNGIIPPLYSFVLASAINVFNEQGDDLINDGKYWGKFFVFIGIANFISYYLQFSGFSMAGENLTYSIRKMMYNSILRQEVGFFDTNSIGDNQTQANGNVGGTGTLTAKLASDAGLVQGLNNNIGFLFEIIVSVIVGFTIAFIYGWKISLILLIGMPVLLAGVLLILKKSSNDDTRIAYENSTKIACESIINIKTVYALNLEQYFNQLYEVQLNAPKKSYERKIIYGGIGNGFSNGIMFIMYDFVFYIAVLAIKSNSIEIDPLLKVVLAVILTVVGVGRATIVVPGYGKAVEAFGHVLEIIDRKPRIDATDPSGIKMEKDKFTGAITFKDIIFQYPSRPTVNILNMKDSQIDIPAGKMCAIVGGSGCGKSTIIGLLLRWYDPSNGSIIVDRNANSKYNLKWLRQQIGIVNQEPSLFNISVRDNIRYGKEDATEEEIIEAAKKANIHGFISSLPEGYDTVVGGIGTSQMSGGQKQRIAIARAIIRNPRILLLDEATSALDAESELVVQNALEEASQGRTTITIAHRLSTIKDADIIVVMKEGHIEEMGTHDQLMYLKGEYYNMVLAGNGKLN</sequence>
<evidence type="ECO:0000256" key="9">
    <source>
        <dbReference type="SAM" id="MobiDB-lite"/>
    </source>
</evidence>
<evidence type="ECO:0000259" key="12">
    <source>
        <dbReference type="PROSITE" id="PS50929"/>
    </source>
</evidence>
<evidence type="ECO:0000259" key="11">
    <source>
        <dbReference type="PROSITE" id="PS50893"/>
    </source>
</evidence>
<comment type="similarity">
    <text evidence="2">Belongs to the ABC transporter superfamily. ABCB family. Multidrug resistance exporter (TC 3.A.1.201) subfamily.</text>
</comment>
<evidence type="ECO:0000256" key="1">
    <source>
        <dbReference type="ARBA" id="ARBA00004141"/>
    </source>
</evidence>
<feature type="transmembrane region" description="Helical" evidence="10">
    <location>
        <begin position="976"/>
        <end position="1002"/>
    </location>
</feature>
<keyword evidence="6" id="KW-0067">ATP-binding</keyword>
<dbReference type="Pfam" id="PF00664">
    <property type="entry name" value="ABC_membrane"/>
    <property type="match status" value="2"/>
</dbReference>
<dbReference type="GO" id="GO:0016887">
    <property type="term" value="F:ATP hydrolysis activity"/>
    <property type="evidence" value="ECO:0007669"/>
    <property type="project" value="InterPro"/>
</dbReference>
<evidence type="ECO:0000256" key="4">
    <source>
        <dbReference type="ARBA" id="ARBA00022692"/>
    </source>
</evidence>
<evidence type="ECO:0000256" key="7">
    <source>
        <dbReference type="ARBA" id="ARBA00022989"/>
    </source>
</evidence>
<keyword evidence="3" id="KW-0813">Transport</keyword>
<dbReference type="SUPFAM" id="SSF90123">
    <property type="entry name" value="ABC transporter transmembrane region"/>
    <property type="match status" value="2"/>
</dbReference>
<dbReference type="SMART" id="SM00382">
    <property type="entry name" value="AAA"/>
    <property type="match status" value="2"/>
</dbReference>
<dbReference type="InterPro" id="IPR003439">
    <property type="entry name" value="ABC_transporter-like_ATP-bd"/>
</dbReference>
<evidence type="ECO:0000256" key="10">
    <source>
        <dbReference type="SAM" id="Phobius"/>
    </source>
</evidence>
<feature type="transmembrane region" description="Helical" evidence="10">
    <location>
        <begin position="902"/>
        <end position="919"/>
    </location>
</feature>
<dbReference type="PROSITE" id="PS50929">
    <property type="entry name" value="ABC_TM1F"/>
    <property type="match status" value="2"/>
</dbReference>
<accession>A0A1Y1VJM1</accession>
<feature type="domain" description="ABC transmembrane type-1" evidence="12">
    <location>
        <begin position="746"/>
        <end position="1041"/>
    </location>
</feature>
<feature type="domain" description="ABC transporter" evidence="11">
    <location>
        <begin position="426"/>
        <end position="662"/>
    </location>
</feature>
<dbReference type="FunFam" id="3.40.50.300:FF:000205">
    <property type="entry name" value="ABC transporter B family member 4"/>
    <property type="match status" value="1"/>
</dbReference>
<dbReference type="Proteomes" id="UP000193719">
    <property type="component" value="Unassembled WGS sequence"/>
</dbReference>
<dbReference type="CDD" id="cd18578">
    <property type="entry name" value="ABC_6TM_Pgp_ABCB1_D2_like"/>
    <property type="match status" value="1"/>
</dbReference>
<feature type="compositionally biased region" description="Acidic residues" evidence="9">
    <location>
        <begin position="666"/>
        <end position="688"/>
    </location>
</feature>
<dbReference type="STRING" id="1754191.A0A1Y1VJM1"/>
<keyword evidence="8 10" id="KW-0472">Membrane</keyword>
<dbReference type="InterPro" id="IPR003593">
    <property type="entry name" value="AAA+_ATPase"/>
</dbReference>
<dbReference type="FunFam" id="3.40.50.300:FF:000916">
    <property type="entry name" value="ABC transporter B family member 9"/>
    <property type="match status" value="1"/>
</dbReference>
<keyword evidence="7 10" id="KW-1133">Transmembrane helix</keyword>
<feature type="transmembrane region" description="Helical" evidence="10">
    <location>
        <begin position="878"/>
        <end position="896"/>
    </location>
</feature>
<name>A0A1Y1VJM1_9FUNG</name>
<evidence type="ECO:0000313" key="13">
    <source>
        <dbReference type="EMBL" id="ORX57903.1"/>
    </source>
</evidence>
<dbReference type="CDD" id="cd18577">
    <property type="entry name" value="ABC_6TM_Pgp_ABCB1_D1_like"/>
    <property type="match status" value="1"/>
</dbReference>
<feature type="transmembrane region" description="Helical" evidence="10">
    <location>
        <begin position="370"/>
        <end position="390"/>
    </location>
</feature>
<dbReference type="InterPro" id="IPR017871">
    <property type="entry name" value="ABC_transporter-like_CS"/>
</dbReference>
<dbReference type="GO" id="GO:0015421">
    <property type="term" value="F:ABC-type oligopeptide transporter activity"/>
    <property type="evidence" value="ECO:0007669"/>
    <property type="project" value="TreeGrafter"/>
</dbReference>
<evidence type="ECO:0000256" key="6">
    <source>
        <dbReference type="ARBA" id="ARBA00022840"/>
    </source>
</evidence>
<evidence type="ECO:0000256" key="5">
    <source>
        <dbReference type="ARBA" id="ARBA00022741"/>
    </source>
</evidence>
<dbReference type="PROSITE" id="PS50893">
    <property type="entry name" value="ABC_TRANSPORTER_2"/>
    <property type="match status" value="2"/>
</dbReference>
<feature type="transmembrane region" description="Helical" evidence="10">
    <location>
        <begin position="329"/>
        <end position="350"/>
    </location>
</feature>
<keyword evidence="5" id="KW-0547">Nucleotide-binding</keyword>
<evidence type="ECO:0000256" key="2">
    <source>
        <dbReference type="ARBA" id="ARBA00007577"/>
    </source>
</evidence>
<dbReference type="GO" id="GO:0090374">
    <property type="term" value="P:oligopeptide export from mitochondrion"/>
    <property type="evidence" value="ECO:0007669"/>
    <property type="project" value="TreeGrafter"/>
</dbReference>
<evidence type="ECO:0000313" key="14">
    <source>
        <dbReference type="Proteomes" id="UP000193719"/>
    </source>
</evidence>
<dbReference type="OrthoDB" id="6500128at2759"/>
<dbReference type="EMBL" id="MCFH01000005">
    <property type="protein sequence ID" value="ORX57903.1"/>
    <property type="molecule type" value="Genomic_DNA"/>
</dbReference>
<dbReference type="GO" id="GO:0005743">
    <property type="term" value="C:mitochondrial inner membrane"/>
    <property type="evidence" value="ECO:0007669"/>
    <property type="project" value="TreeGrafter"/>
</dbReference>
<feature type="domain" description="ABC transmembrane type-1" evidence="12">
    <location>
        <begin position="37"/>
        <end position="392"/>
    </location>
</feature>
<dbReference type="Gene3D" id="1.20.1560.10">
    <property type="entry name" value="ABC transporter type 1, transmembrane domain"/>
    <property type="match status" value="1"/>
</dbReference>
<keyword evidence="14" id="KW-1185">Reference proteome</keyword>
<dbReference type="InterPro" id="IPR039421">
    <property type="entry name" value="Type_1_exporter"/>
</dbReference>
<feature type="transmembrane region" description="Helical" evidence="10">
    <location>
        <begin position="786"/>
        <end position="804"/>
    </location>
</feature>
<feature type="transmembrane region" description="Helical" evidence="10">
    <location>
        <begin position="741"/>
        <end position="766"/>
    </location>
</feature>
<dbReference type="SUPFAM" id="SSF52540">
    <property type="entry name" value="P-loop containing nucleoside triphosphate hydrolases"/>
    <property type="match status" value="2"/>
</dbReference>